<proteinExistence type="predicted"/>
<evidence type="ECO:0008006" key="3">
    <source>
        <dbReference type="Google" id="ProtNLM"/>
    </source>
</evidence>
<accession>A0ABQ3HFH4</accession>
<comment type="caution">
    <text evidence="1">The sequence shown here is derived from an EMBL/GenBank/DDBJ whole genome shotgun (WGS) entry which is preliminary data.</text>
</comment>
<protein>
    <recommendedName>
        <fullName evidence="3">Ricin B lectin domain-containing protein</fullName>
    </recommendedName>
</protein>
<evidence type="ECO:0000313" key="1">
    <source>
        <dbReference type="EMBL" id="GHD81791.1"/>
    </source>
</evidence>
<sequence length="68" mass="7290">MWDGAANLELMRDTECVSRQSRIDVAACQGAGSRVISCSMSSPPTFTRLAQCSDAWAEGGTLLLWSPP</sequence>
<gene>
    <name evidence="1" type="ORF">GCM10011419_28350</name>
</gene>
<evidence type="ECO:0000313" key="2">
    <source>
        <dbReference type="Proteomes" id="UP000662678"/>
    </source>
</evidence>
<organism evidence="1 2">
    <name type="scientific">Vogesella fluminis</name>
    <dbReference type="NCBI Taxonomy" id="1069161"/>
    <lineage>
        <taxon>Bacteria</taxon>
        <taxon>Pseudomonadati</taxon>
        <taxon>Pseudomonadota</taxon>
        <taxon>Betaproteobacteria</taxon>
        <taxon>Neisseriales</taxon>
        <taxon>Chromobacteriaceae</taxon>
        <taxon>Vogesella</taxon>
    </lineage>
</organism>
<dbReference type="Proteomes" id="UP000662678">
    <property type="component" value="Unassembled WGS sequence"/>
</dbReference>
<name>A0ABQ3HFH4_9NEIS</name>
<dbReference type="EMBL" id="BMYP01000059">
    <property type="protein sequence ID" value="GHD81791.1"/>
    <property type="molecule type" value="Genomic_DNA"/>
</dbReference>
<keyword evidence="2" id="KW-1185">Reference proteome</keyword>
<reference evidence="2" key="1">
    <citation type="journal article" date="2019" name="Int. J. Syst. Evol. Microbiol.">
        <title>The Global Catalogue of Microorganisms (GCM) 10K type strain sequencing project: providing services to taxonomists for standard genome sequencing and annotation.</title>
        <authorList>
            <consortium name="The Broad Institute Genomics Platform"/>
            <consortium name="The Broad Institute Genome Sequencing Center for Infectious Disease"/>
            <person name="Wu L."/>
            <person name="Ma J."/>
        </authorList>
    </citation>
    <scope>NUCLEOTIDE SEQUENCE [LARGE SCALE GENOMIC DNA]</scope>
    <source>
        <strain evidence="2">KCTC 23713</strain>
    </source>
</reference>